<evidence type="ECO:0000313" key="10">
    <source>
        <dbReference type="Proteomes" id="UP001274830"/>
    </source>
</evidence>
<dbReference type="Gene3D" id="3.90.180.10">
    <property type="entry name" value="Medium-chain alcohol dehydrogenases, catalytic domain"/>
    <property type="match status" value="1"/>
</dbReference>
<gene>
    <name evidence="9" type="ORF">LTR78_002190</name>
</gene>
<dbReference type="Pfam" id="PF09692">
    <property type="entry name" value="Arb1"/>
    <property type="match status" value="1"/>
</dbReference>
<evidence type="ECO:0000256" key="6">
    <source>
        <dbReference type="PROSITE-ProRule" id="PRU00332"/>
    </source>
</evidence>
<keyword evidence="10" id="KW-1185">Reference proteome</keyword>
<dbReference type="SUPFAM" id="SSF50129">
    <property type="entry name" value="GroES-like"/>
    <property type="match status" value="1"/>
</dbReference>
<dbReference type="InterPro" id="IPR013149">
    <property type="entry name" value="ADH-like_C"/>
</dbReference>
<sequence length="947" mass="103913">MANTAEHQPRVSTTNQPPTSSIIEPFPDFEPADQPLVTRTTEVPPMPKVMDWAVAPTGSRSRADEIIRQVEYYFSDENLPHDAYLLGFAGMQGTNPVSISLITGFKKMKQYRPNSAVREALRGSTVVEVVDNKHIKRREPLTIRPTVTPRIDINRYKKQLQAAQQPHMTAGMLKPTGFEPYATEGPISPVQYEKNLEKYGPDEGIIARMETAVNSFSDSRKMHQHIRRVFEKFVLFGGFGTNNRMFQGGMNKKQAKAAGLAGEEVQTTEYYGIVEQVSDAFYAEEDGSKKSNWVVDFEGIAKAFLSSQFLQHFEWTEAKQVATTCMVLRNFYNYLMAHSACPEYHDQLLAARAVCDAAEIELPKLAITDRSLPGAFNSACSTLLGGSWANARRAKDSWANDGDNLGLERDQADIIVKAGIAAYGSDEQSKAFNDGLSHTSTERGGLEIVGVQLADEKTKQFYADLGGREGYEAFIRCMGKLICKRWTVPFAAPVDVPTSAKVKIDKDETFTFLVEDETLIFCELGMKMAVTVIEMNNGFKFIDSIEMMFPTFYEFLPNERIFEWKEPGPPKAWMARQTVNKDGGEGADARIEQGEANGGGGGDGETLSDEEHASTMASVPSTMKGVVINKNGGTEVLEYKTDLPVPKPGNGQLLVHNDYVGVNFIDTYFRTGLYPAPQMPYTLGREAEGTVVQNGSGEQYGLKEGDRVLIMNESTYAEYTAANAVKAVKIPDGIEKKVGVAAFLQGLTALTLIREAHHVKKGDWVLVHAAAGGTGLWLVGLLKAVGANVIGTASTQEKVDLASKAGAGHMINYSHEDVKAKVMELTKDAGCIAIFDGVGKSTFDLSMDCLARKGSMVSFGNASGAVPPVPIARLSAKNARLMRPTLFGYIATREEFEHYTNELFGFLKDGKIDVKIHKTYPLSDAGRAHNDLEGRKTTGKLLLDPSK</sequence>
<accession>A0AAE1C4W6</accession>
<protein>
    <recommendedName>
        <fullName evidence="5">Probable quinone oxidoreductase</fullName>
    </recommendedName>
    <alternativeName>
        <fullName evidence="4">NADPH:quinone reductase</fullName>
    </alternativeName>
</protein>
<evidence type="ECO:0000256" key="3">
    <source>
        <dbReference type="ARBA" id="ARBA00023002"/>
    </source>
</evidence>
<dbReference type="Proteomes" id="UP001274830">
    <property type="component" value="Unassembled WGS sequence"/>
</dbReference>
<dbReference type="PANTHER" id="PTHR48106:SF13">
    <property type="entry name" value="QUINONE OXIDOREDUCTASE-RELATED"/>
    <property type="match status" value="1"/>
</dbReference>
<dbReference type="Gene3D" id="3.40.50.720">
    <property type="entry name" value="NAD(P)-binding Rossmann-like Domain"/>
    <property type="match status" value="1"/>
</dbReference>
<name>A0AAE1C4W6_9PEZI</name>
<dbReference type="EMBL" id="JAUTXT010000005">
    <property type="protein sequence ID" value="KAK3678095.1"/>
    <property type="molecule type" value="Genomic_DNA"/>
</dbReference>
<dbReference type="InterPro" id="IPR036390">
    <property type="entry name" value="WH_DNA-bd_sf"/>
</dbReference>
<dbReference type="InterPro" id="IPR036388">
    <property type="entry name" value="WH-like_DNA-bd_sf"/>
</dbReference>
<dbReference type="InterPro" id="IPR013154">
    <property type="entry name" value="ADH-like_N"/>
</dbReference>
<dbReference type="InterPro" id="IPR047618">
    <property type="entry name" value="QOR-like"/>
</dbReference>
<reference evidence="9" key="1">
    <citation type="submission" date="2023-07" db="EMBL/GenBank/DDBJ databases">
        <title>Black Yeasts Isolated from many extreme environments.</title>
        <authorList>
            <person name="Coleine C."/>
            <person name="Stajich J.E."/>
            <person name="Selbmann L."/>
        </authorList>
    </citation>
    <scope>NUCLEOTIDE SEQUENCE</scope>
    <source>
        <strain evidence="9">CCFEE 5485</strain>
    </source>
</reference>
<dbReference type="PROSITE" id="PS50961">
    <property type="entry name" value="HTH_LA"/>
    <property type="match status" value="1"/>
</dbReference>
<dbReference type="GO" id="GO:0005829">
    <property type="term" value="C:cytosol"/>
    <property type="evidence" value="ECO:0007669"/>
    <property type="project" value="TreeGrafter"/>
</dbReference>
<dbReference type="AlphaFoldDB" id="A0AAE1C4W6"/>
<dbReference type="InterPro" id="IPR011032">
    <property type="entry name" value="GroES-like_sf"/>
</dbReference>
<dbReference type="GO" id="GO:0033167">
    <property type="term" value="C:ARC complex"/>
    <property type="evidence" value="ECO:0007669"/>
    <property type="project" value="InterPro"/>
</dbReference>
<feature type="compositionally biased region" description="Basic and acidic residues" evidence="7">
    <location>
        <begin position="582"/>
        <end position="593"/>
    </location>
</feature>
<dbReference type="GO" id="GO:0035925">
    <property type="term" value="F:mRNA 3'-UTR AU-rich region binding"/>
    <property type="evidence" value="ECO:0007669"/>
    <property type="project" value="TreeGrafter"/>
</dbReference>
<dbReference type="SUPFAM" id="SSF46785">
    <property type="entry name" value="Winged helix' DNA-binding domain"/>
    <property type="match status" value="1"/>
</dbReference>
<comment type="caution">
    <text evidence="9">The sequence shown here is derived from an EMBL/GenBank/DDBJ whole genome shotgun (WGS) entry which is preliminary data.</text>
</comment>
<feature type="region of interest" description="Disordered" evidence="7">
    <location>
        <begin position="1"/>
        <end position="33"/>
    </location>
</feature>
<dbReference type="InterPro" id="IPR006630">
    <property type="entry name" value="La_HTH"/>
</dbReference>
<keyword evidence="2 6" id="KW-0694">RNA-binding</keyword>
<dbReference type="GO" id="GO:0031047">
    <property type="term" value="P:regulatory ncRNA-mediated gene silencing"/>
    <property type="evidence" value="ECO:0007669"/>
    <property type="project" value="InterPro"/>
</dbReference>
<dbReference type="SMART" id="SM00715">
    <property type="entry name" value="LA"/>
    <property type="match status" value="1"/>
</dbReference>
<dbReference type="FunFam" id="3.40.50.720:FF:000053">
    <property type="entry name" value="Quinone oxidoreductase 1"/>
    <property type="match status" value="1"/>
</dbReference>
<evidence type="ECO:0000259" key="8">
    <source>
        <dbReference type="PROSITE" id="PS50961"/>
    </source>
</evidence>
<evidence type="ECO:0000313" key="9">
    <source>
        <dbReference type="EMBL" id="KAK3678095.1"/>
    </source>
</evidence>
<dbReference type="InterPro" id="IPR018606">
    <property type="entry name" value="Arb1"/>
</dbReference>
<evidence type="ECO:0000256" key="7">
    <source>
        <dbReference type="SAM" id="MobiDB-lite"/>
    </source>
</evidence>
<dbReference type="SUPFAM" id="SSF51735">
    <property type="entry name" value="NAD(P)-binding Rossmann-fold domains"/>
    <property type="match status" value="1"/>
</dbReference>
<evidence type="ECO:0000256" key="5">
    <source>
        <dbReference type="ARBA" id="ARBA00070796"/>
    </source>
</evidence>
<dbReference type="Pfam" id="PF00107">
    <property type="entry name" value="ADH_zinc_N"/>
    <property type="match status" value="1"/>
</dbReference>
<evidence type="ECO:0000256" key="1">
    <source>
        <dbReference type="ARBA" id="ARBA00022857"/>
    </source>
</evidence>
<evidence type="ECO:0000256" key="2">
    <source>
        <dbReference type="ARBA" id="ARBA00022884"/>
    </source>
</evidence>
<dbReference type="InterPro" id="IPR036291">
    <property type="entry name" value="NAD(P)-bd_dom_sf"/>
</dbReference>
<dbReference type="Pfam" id="PF08240">
    <property type="entry name" value="ADH_N"/>
    <property type="match status" value="1"/>
</dbReference>
<dbReference type="SMART" id="SM00829">
    <property type="entry name" value="PKS_ER"/>
    <property type="match status" value="1"/>
</dbReference>
<dbReference type="InterPro" id="IPR020843">
    <property type="entry name" value="ER"/>
</dbReference>
<dbReference type="Pfam" id="PF05383">
    <property type="entry name" value="La"/>
    <property type="match status" value="1"/>
</dbReference>
<proteinExistence type="predicted"/>
<dbReference type="GO" id="GO:0070402">
    <property type="term" value="F:NADPH binding"/>
    <property type="evidence" value="ECO:0007669"/>
    <property type="project" value="TreeGrafter"/>
</dbReference>
<dbReference type="Gene3D" id="1.10.10.10">
    <property type="entry name" value="Winged helix-like DNA-binding domain superfamily/Winged helix DNA-binding domain"/>
    <property type="match status" value="1"/>
</dbReference>
<dbReference type="CDD" id="cd05286">
    <property type="entry name" value="QOR2"/>
    <property type="match status" value="1"/>
</dbReference>
<feature type="compositionally biased region" description="Polar residues" evidence="7">
    <location>
        <begin position="1"/>
        <end position="22"/>
    </location>
</feature>
<keyword evidence="1" id="KW-0521">NADP</keyword>
<feature type="domain" description="HTH La-type RNA-binding" evidence="8">
    <location>
        <begin position="56"/>
        <end position="148"/>
    </location>
</feature>
<dbReference type="PANTHER" id="PTHR48106">
    <property type="entry name" value="QUINONE OXIDOREDUCTASE PIG3-RELATED"/>
    <property type="match status" value="1"/>
</dbReference>
<feature type="region of interest" description="Disordered" evidence="7">
    <location>
        <begin position="581"/>
        <end position="619"/>
    </location>
</feature>
<dbReference type="GO" id="GO:0003960">
    <property type="term" value="F:quinone reductase (NADPH) activity"/>
    <property type="evidence" value="ECO:0007669"/>
    <property type="project" value="InterPro"/>
</dbReference>
<keyword evidence="3" id="KW-0560">Oxidoreductase</keyword>
<evidence type="ECO:0000256" key="4">
    <source>
        <dbReference type="ARBA" id="ARBA00043088"/>
    </source>
</evidence>
<organism evidence="9 10">
    <name type="scientific">Recurvomyces mirabilis</name>
    <dbReference type="NCBI Taxonomy" id="574656"/>
    <lineage>
        <taxon>Eukaryota</taxon>
        <taxon>Fungi</taxon>
        <taxon>Dikarya</taxon>
        <taxon>Ascomycota</taxon>
        <taxon>Pezizomycotina</taxon>
        <taxon>Dothideomycetes</taxon>
        <taxon>Dothideomycetidae</taxon>
        <taxon>Mycosphaerellales</taxon>
        <taxon>Teratosphaeriaceae</taxon>
        <taxon>Recurvomyces</taxon>
    </lineage>
</organism>